<evidence type="ECO:0000259" key="2">
    <source>
        <dbReference type="Pfam" id="PF22936"/>
    </source>
</evidence>
<evidence type="ECO:0000313" key="4">
    <source>
        <dbReference type="Proteomes" id="UP001058974"/>
    </source>
</evidence>
<proteinExistence type="predicted"/>
<dbReference type="Pfam" id="PF22936">
    <property type="entry name" value="Pol_BBD"/>
    <property type="match status" value="1"/>
</dbReference>
<dbReference type="InterPro" id="IPR054722">
    <property type="entry name" value="PolX-like_BBD"/>
</dbReference>
<accession>A0A9D4WHV1</accession>
<evidence type="ECO:0000256" key="1">
    <source>
        <dbReference type="SAM" id="MobiDB-lite"/>
    </source>
</evidence>
<dbReference type="EMBL" id="JAMSHJ010000005">
    <property type="protein sequence ID" value="KAI5403079.1"/>
    <property type="molecule type" value="Genomic_DNA"/>
</dbReference>
<keyword evidence="4" id="KW-1185">Reference proteome</keyword>
<feature type="region of interest" description="Disordered" evidence="1">
    <location>
        <begin position="72"/>
        <end position="96"/>
    </location>
</feature>
<evidence type="ECO:0000313" key="3">
    <source>
        <dbReference type="EMBL" id="KAI5403079.1"/>
    </source>
</evidence>
<reference evidence="3 4" key="1">
    <citation type="journal article" date="2022" name="Nat. Genet.">
        <title>Improved pea reference genome and pan-genome highlight genomic features and evolutionary characteristics.</title>
        <authorList>
            <person name="Yang T."/>
            <person name="Liu R."/>
            <person name="Luo Y."/>
            <person name="Hu S."/>
            <person name="Wang D."/>
            <person name="Wang C."/>
            <person name="Pandey M.K."/>
            <person name="Ge S."/>
            <person name="Xu Q."/>
            <person name="Li N."/>
            <person name="Li G."/>
            <person name="Huang Y."/>
            <person name="Saxena R.K."/>
            <person name="Ji Y."/>
            <person name="Li M."/>
            <person name="Yan X."/>
            <person name="He Y."/>
            <person name="Liu Y."/>
            <person name="Wang X."/>
            <person name="Xiang C."/>
            <person name="Varshney R.K."/>
            <person name="Ding H."/>
            <person name="Gao S."/>
            <person name="Zong X."/>
        </authorList>
    </citation>
    <scope>NUCLEOTIDE SEQUENCE [LARGE SCALE GENOMIC DNA]</scope>
    <source>
        <strain evidence="3 4">cv. Zhongwan 6</strain>
    </source>
</reference>
<organism evidence="3 4">
    <name type="scientific">Pisum sativum</name>
    <name type="common">Garden pea</name>
    <name type="synonym">Lathyrus oleraceus</name>
    <dbReference type="NCBI Taxonomy" id="3888"/>
    <lineage>
        <taxon>Eukaryota</taxon>
        <taxon>Viridiplantae</taxon>
        <taxon>Streptophyta</taxon>
        <taxon>Embryophyta</taxon>
        <taxon>Tracheophyta</taxon>
        <taxon>Spermatophyta</taxon>
        <taxon>Magnoliopsida</taxon>
        <taxon>eudicotyledons</taxon>
        <taxon>Gunneridae</taxon>
        <taxon>Pentapetalae</taxon>
        <taxon>rosids</taxon>
        <taxon>fabids</taxon>
        <taxon>Fabales</taxon>
        <taxon>Fabaceae</taxon>
        <taxon>Papilionoideae</taxon>
        <taxon>50 kb inversion clade</taxon>
        <taxon>NPAAA clade</taxon>
        <taxon>Hologalegina</taxon>
        <taxon>IRL clade</taxon>
        <taxon>Fabeae</taxon>
        <taxon>Lathyrus</taxon>
    </lineage>
</organism>
<dbReference type="Gramene" id="Psat05G0060500-T1">
    <property type="protein sequence ID" value="KAI5403079.1"/>
    <property type="gene ID" value="KIW84_050605"/>
</dbReference>
<comment type="caution">
    <text evidence="3">The sequence shown here is derived from an EMBL/GenBank/DDBJ whole genome shotgun (WGS) entry which is preliminary data.</text>
</comment>
<gene>
    <name evidence="3" type="ORF">KIW84_050605</name>
</gene>
<name>A0A9D4WHV1_PEA</name>
<dbReference type="Proteomes" id="UP001058974">
    <property type="component" value="Chromosome 5"/>
</dbReference>
<feature type="compositionally biased region" description="Acidic residues" evidence="1">
    <location>
        <begin position="72"/>
        <end position="90"/>
    </location>
</feature>
<sequence length="170" mass="19699">MSENKEWFMQLDESFRNSVKIGNNSKLEVIGKGNIRLEFGGRTQINWVRDSAQSKSDVLGWGEAYKEALEELDGHEDENTTSEVEEENFEVVDSSSNEVVYPPTLERRGRRIPTYLQDYTGGGELSEDEVQNFLMFMSTDDPIYYEETMKTKNWRDVMNMEITAIIKNQT</sequence>
<feature type="domain" description="Retrovirus-related Pol polyprotein from transposon TNT 1-94-like beta-barrel" evidence="2">
    <location>
        <begin position="1"/>
        <end position="40"/>
    </location>
</feature>
<protein>
    <recommendedName>
        <fullName evidence="2">Retrovirus-related Pol polyprotein from transposon TNT 1-94-like beta-barrel domain-containing protein</fullName>
    </recommendedName>
</protein>
<dbReference type="AlphaFoldDB" id="A0A9D4WHV1"/>